<gene>
    <name evidence="2" type="ORF">F8O02_01375</name>
</gene>
<name>A0A7C8BPP5_9MICO</name>
<dbReference type="Gene3D" id="3.40.30.10">
    <property type="entry name" value="Glutaredoxin"/>
    <property type="match status" value="1"/>
</dbReference>
<dbReference type="InterPro" id="IPR036249">
    <property type="entry name" value="Thioredoxin-like_sf"/>
</dbReference>
<dbReference type="CDD" id="cd02976">
    <property type="entry name" value="NrdH"/>
    <property type="match status" value="1"/>
</dbReference>
<evidence type="ECO:0000313" key="3">
    <source>
        <dbReference type="Proteomes" id="UP000481339"/>
    </source>
</evidence>
<accession>A0A7C8BPP5</accession>
<dbReference type="SUPFAM" id="SSF52833">
    <property type="entry name" value="Thioredoxin-like"/>
    <property type="match status" value="1"/>
</dbReference>
<dbReference type="Pfam" id="PF00462">
    <property type="entry name" value="Glutaredoxin"/>
    <property type="match status" value="1"/>
</dbReference>
<sequence>MTAEHKTPITFYGAGWCGDCRRSKALLDRLAVPYEYVDLVADPDRAEEAHALSGRTNIPVLVFSDGSHQVEPTDEELETHLRALGLID</sequence>
<dbReference type="Proteomes" id="UP000481339">
    <property type="component" value="Unassembled WGS sequence"/>
</dbReference>
<dbReference type="InterPro" id="IPR002109">
    <property type="entry name" value="Glutaredoxin"/>
</dbReference>
<feature type="domain" description="Glutaredoxin" evidence="1">
    <location>
        <begin position="9"/>
        <end position="67"/>
    </location>
</feature>
<evidence type="ECO:0000259" key="1">
    <source>
        <dbReference type="Pfam" id="PF00462"/>
    </source>
</evidence>
<keyword evidence="3" id="KW-1185">Reference proteome</keyword>
<dbReference type="AlphaFoldDB" id="A0A7C8BPP5"/>
<proteinExistence type="predicted"/>
<dbReference type="EMBL" id="WBKA01000001">
    <property type="protein sequence ID" value="KAB1633605.1"/>
    <property type="molecule type" value="Genomic_DNA"/>
</dbReference>
<organism evidence="2 3">
    <name type="scientific">Pseudoclavibacter caeni</name>
    <dbReference type="NCBI Taxonomy" id="908846"/>
    <lineage>
        <taxon>Bacteria</taxon>
        <taxon>Bacillati</taxon>
        <taxon>Actinomycetota</taxon>
        <taxon>Actinomycetes</taxon>
        <taxon>Micrococcales</taxon>
        <taxon>Microbacteriaceae</taxon>
        <taxon>Pseudoclavibacter</taxon>
    </lineage>
</organism>
<comment type="caution">
    <text evidence="2">The sequence shown here is derived from an EMBL/GenBank/DDBJ whole genome shotgun (WGS) entry which is preliminary data.</text>
</comment>
<dbReference type="RefSeq" id="WP_158035383.1">
    <property type="nucleotide sequence ID" value="NZ_BAAAZV010000018.1"/>
</dbReference>
<reference evidence="2 3" key="1">
    <citation type="submission" date="2019-09" db="EMBL/GenBank/DDBJ databases">
        <title>Phylogeny of genus Pseudoclavibacter and closely related genus.</title>
        <authorList>
            <person name="Li Y."/>
        </authorList>
    </citation>
    <scope>NUCLEOTIDE SEQUENCE [LARGE SCALE GENOMIC DNA]</scope>
    <source>
        <strain evidence="2 3">JCM 16921</strain>
    </source>
</reference>
<dbReference type="PROSITE" id="PS51354">
    <property type="entry name" value="GLUTAREDOXIN_2"/>
    <property type="match status" value="1"/>
</dbReference>
<protein>
    <submittedName>
        <fullName evidence="2">NrdH-redoxin</fullName>
    </submittedName>
</protein>
<evidence type="ECO:0000313" key="2">
    <source>
        <dbReference type="EMBL" id="KAB1633605.1"/>
    </source>
</evidence>
<dbReference type="OrthoDB" id="8991911at2"/>